<dbReference type="AlphaFoldDB" id="A0A225WJM5"/>
<dbReference type="Gene3D" id="3.30.70.270">
    <property type="match status" value="1"/>
</dbReference>
<reference evidence="3" key="1">
    <citation type="submission" date="2017-03" db="EMBL/GenBank/DDBJ databases">
        <title>Phytopthora megakarya and P. palmivora, two closely related causual agents of cacao black pod achieved similar genome size and gene model numbers by different mechanisms.</title>
        <authorList>
            <person name="Ali S."/>
            <person name="Shao J."/>
            <person name="Larry D.J."/>
            <person name="Kronmiller B."/>
            <person name="Shen D."/>
            <person name="Strem M.D."/>
            <person name="Melnick R.L."/>
            <person name="Guiltinan M.J."/>
            <person name="Tyler B.M."/>
            <person name="Meinhardt L.W."/>
            <person name="Bailey B.A."/>
        </authorList>
    </citation>
    <scope>NUCLEOTIDE SEQUENCE [LARGE SCALE GENOMIC DNA]</scope>
    <source>
        <strain evidence="3">zdho120</strain>
    </source>
</reference>
<comment type="caution">
    <text evidence="2">The sequence shown here is derived from an EMBL/GenBank/DDBJ whole genome shotgun (WGS) entry which is preliminary data.</text>
</comment>
<dbReference type="GO" id="GO:0003964">
    <property type="term" value="F:RNA-directed DNA polymerase activity"/>
    <property type="evidence" value="ECO:0007669"/>
    <property type="project" value="UniProtKB-KW"/>
</dbReference>
<feature type="domain" description="Reverse transcriptase/retrotransposon-derived protein RNase H-like" evidence="1">
    <location>
        <begin position="176"/>
        <end position="252"/>
    </location>
</feature>
<name>A0A225WJM5_9STRA</name>
<keyword evidence="2" id="KW-0695">RNA-directed DNA polymerase</keyword>
<accession>A0A225WJM5</accession>
<dbReference type="EMBL" id="NBNE01000676">
    <property type="protein sequence ID" value="OWZ17893.1"/>
    <property type="molecule type" value="Genomic_DNA"/>
</dbReference>
<dbReference type="InterPro" id="IPR043128">
    <property type="entry name" value="Rev_trsase/Diguanyl_cyclase"/>
</dbReference>
<dbReference type="SUPFAM" id="SSF53098">
    <property type="entry name" value="Ribonuclease H-like"/>
    <property type="match status" value="1"/>
</dbReference>
<dbReference type="PANTHER" id="PTHR33064:SF37">
    <property type="entry name" value="RIBONUCLEASE H"/>
    <property type="match status" value="1"/>
</dbReference>
<dbReference type="InterPro" id="IPR051320">
    <property type="entry name" value="Viral_Replic_Matur_Polypro"/>
</dbReference>
<protein>
    <submittedName>
        <fullName evidence="2">Reverse transcriptase</fullName>
    </submittedName>
</protein>
<evidence type="ECO:0000313" key="3">
    <source>
        <dbReference type="Proteomes" id="UP000198211"/>
    </source>
</evidence>
<dbReference type="InterPro" id="IPR041577">
    <property type="entry name" value="RT_RNaseH_2"/>
</dbReference>
<dbReference type="GO" id="GO:0003676">
    <property type="term" value="F:nucleic acid binding"/>
    <property type="evidence" value="ECO:0007669"/>
    <property type="project" value="InterPro"/>
</dbReference>
<dbReference type="InterPro" id="IPR036397">
    <property type="entry name" value="RNaseH_sf"/>
</dbReference>
<evidence type="ECO:0000259" key="1">
    <source>
        <dbReference type="Pfam" id="PF17919"/>
    </source>
</evidence>
<keyword evidence="2" id="KW-0808">Transferase</keyword>
<sequence>MPLGLKNVFQIYQRVIDNALYGFARIPKSEGDKTTLDVVESGEPVDLGKPSLLGRRSYIDNILIPVNSWDQLCDRREDLLEVCGKWNLSISVVKSFWGMPKVSHNGVEVNPKDLSALTDLALPGSLTAMHRFIEDYAIYTSVLYELRAIDFAAMMKDITQVQIQRVSTLDPCPYVLQSKITTTPILRHFDPDRRATVVVYATDWAISRSLTQDIYKIYHPVMFPSRTLKENELNNGITEKEMLALLRILDLNNNALWAAVLSPWTLEITKCIKGEDEILGTLAASITSRSEVDKALVSIASKKEPRRKIQAPIPVIGRDEDLYAVSFDGSARDKSGGGVYSAVLWKLAEWSLLSGYAEGLRVNEAEYHGLPLCLDLLEGLDPRLLVISGDSNLVIRQVRGEIDCKTPGLTLLRQRALDRLRTWPDHELVHVKRD</sequence>
<dbReference type="PANTHER" id="PTHR33064">
    <property type="entry name" value="POL PROTEIN"/>
    <property type="match status" value="1"/>
</dbReference>
<evidence type="ECO:0000313" key="2">
    <source>
        <dbReference type="EMBL" id="OWZ17893.1"/>
    </source>
</evidence>
<dbReference type="Proteomes" id="UP000198211">
    <property type="component" value="Unassembled WGS sequence"/>
</dbReference>
<proteinExistence type="predicted"/>
<keyword evidence="3" id="KW-1185">Reference proteome</keyword>
<gene>
    <name evidence="2" type="ORF">PHMEG_0008103</name>
</gene>
<dbReference type="InterPro" id="IPR012337">
    <property type="entry name" value="RNaseH-like_sf"/>
</dbReference>
<dbReference type="InterPro" id="IPR043502">
    <property type="entry name" value="DNA/RNA_pol_sf"/>
</dbReference>
<dbReference type="SUPFAM" id="SSF56672">
    <property type="entry name" value="DNA/RNA polymerases"/>
    <property type="match status" value="1"/>
</dbReference>
<dbReference type="Gene3D" id="3.30.420.10">
    <property type="entry name" value="Ribonuclease H-like superfamily/Ribonuclease H"/>
    <property type="match status" value="1"/>
</dbReference>
<dbReference type="Pfam" id="PF17919">
    <property type="entry name" value="RT_RNaseH_2"/>
    <property type="match status" value="1"/>
</dbReference>
<keyword evidence="2" id="KW-0548">Nucleotidyltransferase</keyword>
<organism evidence="2 3">
    <name type="scientific">Phytophthora megakarya</name>
    <dbReference type="NCBI Taxonomy" id="4795"/>
    <lineage>
        <taxon>Eukaryota</taxon>
        <taxon>Sar</taxon>
        <taxon>Stramenopiles</taxon>
        <taxon>Oomycota</taxon>
        <taxon>Peronosporomycetes</taxon>
        <taxon>Peronosporales</taxon>
        <taxon>Peronosporaceae</taxon>
        <taxon>Phytophthora</taxon>
    </lineage>
</organism>